<organism evidence="3 4">
    <name type="scientific">Brevundimonas naejangsanensis</name>
    <dbReference type="NCBI Taxonomy" id="588932"/>
    <lineage>
        <taxon>Bacteria</taxon>
        <taxon>Pseudomonadati</taxon>
        <taxon>Pseudomonadota</taxon>
        <taxon>Alphaproteobacteria</taxon>
        <taxon>Caulobacterales</taxon>
        <taxon>Caulobacteraceae</taxon>
        <taxon>Brevundimonas</taxon>
    </lineage>
</organism>
<protein>
    <submittedName>
        <fullName evidence="3">Dehydrogenase</fullName>
    </submittedName>
</protein>
<name>A0A172Y8F2_9CAUL</name>
<dbReference type="AlphaFoldDB" id="A0A172Y8F2"/>
<dbReference type="SUPFAM" id="SSF51735">
    <property type="entry name" value="NAD(P)-binding Rossmann-fold domains"/>
    <property type="match status" value="1"/>
</dbReference>
<dbReference type="RefSeq" id="WP_025976374.1">
    <property type="nucleotide sequence ID" value="NZ_CP015614.1"/>
</dbReference>
<evidence type="ECO:0000313" key="3">
    <source>
        <dbReference type="EMBL" id="ANF55498.1"/>
    </source>
</evidence>
<dbReference type="GO" id="GO:0016491">
    <property type="term" value="F:oxidoreductase activity"/>
    <property type="evidence" value="ECO:0007669"/>
    <property type="project" value="UniProtKB-KW"/>
</dbReference>
<accession>A0A172Y8F2</accession>
<dbReference type="eggNOG" id="COG0300">
    <property type="taxonomic scope" value="Bacteria"/>
</dbReference>
<dbReference type="PANTHER" id="PTHR44196">
    <property type="entry name" value="DEHYDROGENASE/REDUCTASE SDR FAMILY MEMBER 7B"/>
    <property type="match status" value="1"/>
</dbReference>
<keyword evidence="4" id="KW-1185">Reference proteome</keyword>
<dbReference type="Pfam" id="PF00106">
    <property type="entry name" value="adh_short"/>
    <property type="match status" value="1"/>
</dbReference>
<evidence type="ECO:0000313" key="4">
    <source>
        <dbReference type="Proteomes" id="UP000077603"/>
    </source>
</evidence>
<dbReference type="STRING" id="588932.DA69_12580"/>
<dbReference type="GO" id="GO:0016020">
    <property type="term" value="C:membrane"/>
    <property type="evidence" value="ECO:0007669"/>
    <property type="project" value="TreeGrafter"/>
</dbReference>
<keyword evidence="2" id="KW-0560">Oxidoreductase</keyword>
<sequence length="268" mass="28276">MGEGRRTILITGASAGIGAALARVCAGRGYDLILTARREGPLQSLAEELSAAYGVAIAVIPADLADPDAPVRLVEAITVRGLAVDGLINNAGFSRTTGFLTTDPADHAAMVRVMLSAPVELSRLLLPGMAARGWGRVLNVASLAGQMPATGGDTLYGPIKSFLIKASQGLWLEMQGTGVHVTALCPGYTYTEFHDVNGSREQVSAAYPKWMWMDADRVARIGWDAVEANRPRVTPGVMNNVLAALGGMLPNTMALKMVGGHARRLDRL</sequence>
<proteinExistence type="inferred from homology"/>
<dbReference type="InterPro" id="IPR036291">
    <property type="entry name" value="NAD(P)-bd_dom_sf"/>
</dbReference>
<dbReference type="PIRSF" id="PIRSF000126">
    <property type="entry name" value="11-beta-HSD1"/>
    <property type="match status" value="1"/>
</dbReference>
<evidence type="ECO:0000256" key="2">
    <source>
        <dbReference type="ARBA" id="ARBA00023002"/>
    </source>
</evidence>
<dbReference type="Gene3D" id="3.40.50.720">
    <property type="entry name" value="NAD(P)-binding Rossmann-like Domain"/>
    <property type="match status" value="1"/>
</dbReference>
<dbReference type="Proteomes" id="UP000077603">
    <property type="component" value="Chromosome"/>
</dbReference>
<reference evidence="3 4" key="1">
    <citation type="journal article" date="2014" name="Genome Announc.">
        <title>Genome Sequence of a Promising Hydrogen-Producing Facultative Anaerobic Bacterium, Brevundimonas naejangsanensis Strain B1.</title>
        <authorList>
            <person name="Su H."/>
            <person name="Zhang T."/>
            <person name="Bao M."/>
            <person name="Jiang Y."/>
            <person name="Wang Y."/>
            <person name="Tan T."/>
        </authorList>
    </citation>
    <scope>NUCLEOTIDE SEQUENCE [LARGE SCALE GENOMIC DNA]</scope>
    <source>
        <strain evidence="3 4">B1</strain>
    </source>
</reference>
<gene>
    <name evidence="3" type="ORF">DA69_12580</name>
</gene>
<dbReference type="InterPro" id="IPR002347">
    <property type="entry name" value="SDR_fam"/>
</dbReference>
<dbReference type="EMBL" id="CP015614">
    <property type="protein sequence ID" value="ANF55498.1"/>
    <property type="molecule type" value="Genomic_DNA"/>
</dbReference>
<dbReference type="KEGG" id="bne:DA69_12580"/>
<dbReference type="CDD" id="cd05233">
    <property type="entry name" value="SDR_c"/>
    <property type="match status" value="1"/>
</dbReference>
<dbReference type="PRINTS" id="PR00081">
    <property type="entry name" value="GDHRDH"/>
</dbReference>
<evidence type="ECO:0000256" key="1">
    <source>
        <dbReference type="ARBA" id="ARBA00006484"/>
    </source>
</evidence>
<dbReference type="PANTHER" id="PTHR44196:SF2">
    <property type="entry name" value="SHORT-CHAIN DEHYDROGENASE-RELATED"/>
    <property type="match status" value="1"/>
</dbReference>
<dbReference type="OrthoDB" id="9808814at2"/>
<comment type="similarity">
    <text evidence="1">Belongs to the short-chain dehydrogenases/reductases (SDR) family.</text>
</comment>